<sequence length="130" mass="14238">MPQSTSGPAEMGNNGRSHGRVTYSMSRPPRGGCAFAELRGPREPGNTDEREAGDAGQNPRNLVSNAARDAGPGRPRSGWQRRFGRHLRYSERIDSLGPPPIRTRTWANEPPRSIRAHGCGTRGLRGPSRR</sequence>
<keyword evidence="3" id="KW-1185">Reference proteome</keyword>
<comment type="caution">
    <text evidence="2">The sequence shown here is derived from an EMBL/GenBank/DDBJ whole genome shotgun (WGS) entry which is preliminary data.</text>
</comment>
<feature type="region of interest" description="Disordered" evidence="1">
    <location>
        <begin position="1"/>
        <end position="130"/>
    </location>
</feature>
<feature type="compositionally biased region" description="Basic and acidic residues" evidence="1">
    <location>
        <begin position="39"/>
        <end position="53"/>
    </location>
</feature>
<evidence type="ECO:0000313" key="3">
    <source>
        <dbReference type="Proteomes" id="UP001221898"/>
    </source>
</evidence>
<dbReference type="EMBL" id="JAINUG010000095">
    <property type="protein sequence ID" value="KAJ8397739.1"/>
    <property type="molecule type" value="Genomic_DNA"/>
</dbReference>
<evidence type="ECO:0000256" key="1">
    <source>
        <dbReference type="SAM" id="MobiDB-lite"/>
    </source>
</evidence>
<name>A0AAD7WIX7_9TELE</name>
<reference evidence="2" key="1">
    <citation type="journal article" date="2023" name="Science">
        <title>Genome structures resolve the early diversification of teleost fishes.</title>
        <authorList>
            <person name="Parey E."/>
            <person name="Louis A."/>
            <person name="Montfort J."/>
            <person name="Bouchez O."/>
            <person name="Roques C."/>
            <person name="Iampietro C."/>
            <person name="Lluch J."/>
            <person name="Castinel A."/>
            <person name="Donnadieu C."/>
            <person name="Desvignes T."/>
            <person name="Floi Bucao C."/>
            <person name="Jouanno E."/>
            <person name="Wen M."/>
            <person name="Mejri S."/>
            <person name="Dirks R."/>
            <person name="Jansen H."/>
            <person name="Henkel C."/>
            <person name="Chen W.J."/>
            <person name="Zahm M."/>
            <person name="Cabau C."/>
            <person name="Klopp C."/>
            <person name="Thompson A.W."/>
            <person name="Robinson-Rechavi M."/>
            <person name="Braasch I."/>
            <person name="Lecointre G."/>
            <person name="Bobe J."/>
            <person name="Postlethwait J.H."/>
            <person name="Berthelot C."/>
            <person name="Roest Crollius H."/>
            <person name="Guiguen Y."/>
        </authorList>
    </citation>
    <scope>NUCLEOTIDE SEQUENCE</scope>
    <source>
        <strain evidence="2">NC1722</strain>
    </source>
</reference>
<proteinExistence type="predicted"/>
<organism evidence="2 3">
    <name type="scientific">Aldrovandia affinis</name>
    <dbReference type="NCBI Taxonomy" id="143900"/>
    <lineage>
        <taxon>Eukaryota</taxon>
        <taxon>Metazoa</taxon>
        <taxon>Chordata</taxon>
        <taxon>Craniata</taxon>
        <taxon>Vertebrata</taxon>
        <taxon>Euteleostomi</taxon>
        <taxon>Actinopterygii</taxon>
        <taxon>Neopterygii</taxon>
        <taxon>Teleostei</taxon>
        <taxon>Notacanthiformes</taxon>
        <taxon>Halosauridae</taxon>
        <taxon>Aldrovandia</taxon>
    </lineage>
</organism>
<gene>
    <name evidence="2" type="ORF">AAFF_G00434280</name>
</gene>
<dbReference type="Proteomes" id="UP001221898">
    <property type="component" value="Unassembled WGS sequence"/>
</dbReference>
<accession>A0AAD7WIX7</accession>
<evidence type="ECO:0000313" key="2">
    <source>
        <dbReference type="EMBL" id="KAJ8397739.1"/>
    </source>
</evidence>
<protein>
    <submittedName>
        <fullName evidence="2">Uncharacterized protein</fullName>
    </submittedName>
</protein>
<dbReference type="AlphaFoldDB" id="A0AAD7WIX7"/>